<keyword evidence="6" id="KW-1185">Reference proteome</keyword>
<evidence type="ECO:0000256" key="3">
    <source>
        <dbReference type="ARBA" id="ARBA00043265"/>
    </source>
</evidence>
<dbReference type="InterPro" id="IPR003599">
    <property type="entry name" value="Ig_sub"/>
</dbReference>
<dbReference type="AlphaFoldDB" id="A0A9Q1AV57"/>
<dbReference type="EMBL" id="JAPFRF010000012">
    <property type="protein sequence ID" value="KAJ7313107.1"/>
    <property type="molecule type" value="Genomic_DNA"/>
</dbReference>
<name>A0A9Q1AV57_9SAUR</name>
<organism evidence="5 6">
    <name type="scientific">Phrynocephalus forsythii</name>
    <dbReference type="NCBI Taxonomy" id="171643"/>
    <lineage>
        <taxon>Eukaryota</taxon>
        <taxon>Metazoa</taxon>
        <taxon>Chordata</taxon>
        <taxon>Craniata</taxon>
        <taxon>Vertebrata</taxon>
        <taxon>Euteleostomi</taxon>
        <taxon>Lepidosauria</taxon>
        <taxon>Squamata</taxon>
        <taxon>Bifurcata</taxon>
        <taxon>Unidentata</taxon>
        <taxon>Episquamata</taxon>
        <taxon>Toxicofera</taxon>
        <taxon>Iguania</taxon>
        <taxon>Acrodonta</taxon>
        <taxon>Agamidae</taxon>
        <taxon>Agaminae</taxon>
        <taxon>Phrynocephalus</taxon>
    </lineage>
</organism>
<dbReference type="GO" id="GO:0002250">
    <property type="term" value="P:adaptive immune response"/>
    <property type="evidence" value="ECO:0007669"/>
    <property type="project" value="UniProtKB-KW"/>
</dbReference>
<dbReference type="OrthoDB" id="9426090at2759"/>
<reference evidence="5" key="1">
    <citation type="journal article" date="2023" name="DNA Res.">
        <title>Chromosome-level genome assembly of Phrynocephalus forsythii using third-generation DNA sequencing and Hi-C analysis.</title>
        <authorList>
            <person name="Qi Y."/>
            <person name="Zhao W."/>
            <person name="Zhao Y."/>
            <person name="Niu C."/>
            <person name="Cao S."/>
            <person name="Zhang Y."/>
        </authorList>
    </citation>
    <scope>NUCLEOTIDE SEQUENCE</scope>
    <source>
        <tissue evidence="5">Muscle</tissue>
    </source>
</reference>
<keyword evidence="1" id="KW-0391">Immunity</keyword>
<dbReference type="Pfam" id="PF07686">
    <property type="entry name" value="V-set"/>
    <property type="match status" value="1"/>
</dbReference>
<dbReference type="InterPro" id="IPR013106">
    <property type="entry name" value="Ig_V-set"/>
</dbReference>
<proteinExistence type="predicted"/>
<keyword evidence="2" id="KW-1064">Adaptive immunity</keyword>
<sequence>MVQVEGREFKIPDKISFTSAPPEDCGQGFLNDGTEPLDKLLNDISSQVTLIESGGGVKKPGETLRLTCTVSGFSLTDNSYAVGWIRQLSGKSLEWIVHIWGGGTTRYNSALQNRITITKETSKSQVILQLSGLKPEDTAMYYCARRTAKKAFCKTVQKLPIL</sequence>
<evidence type="ECO:0000313" key="6">
    <source>
        <dbReference type="Proteomes" id="UP001142489"/>
    </source>
</evidence>
<dbReference type="PANTHER" id="PTHR23266">
    <property type="entry name" value="IMMUNOGLOBULIN HEAVY CHAIN"/>
    <property type="match status" value="1"/>
</dbReference>
<evidence type="ECO:0000256" key="1">
    <source>
        <dbReference type="ARBA" id="ARBA00022859"/>
    </source>
</evidence>
<keyword evidence="3" id="KW-1280">Immunoglobulin</keyword>
<protein>
    <recommendedName>
        <fullName evidence="4">Ig-like domain-containing protein</fullName>
    </recommendedName>
</protein>
<dbReference type="GO" id="GO:0019814">
    <property type="term" value="C:immunoglobulin complex"/>
    <property type="evidence" value="ECO:0007669"/>
    <property type="project" value="UniProtKB-KW"/>
</dbReference>
<dbReference type="InterPro" id="IPR036179">
    <property type="entry name" value="Ig-like_dom_sf"/>
</dbReference>
<dbReference type="FunFam" id="2.60.40.10:FF:002396">
    <property type="entry name" value="Uncharacterized protein"/>
    <property type="match status" value="1"/>
</dbReference>
<feature type="domain" description="Ig-like" evidence="4">
    <location>
        <begin position="46"/>
        <end position="143"/>
    </location>
</feature>
<dbReference type="InterPro" id="IPR007110">
    <property type="entry name" value="Ig-like_dom"/>
</dbReference>
<dbReference type="InterPro" id="IPR013783">
    <property type="entry name" value="Ig-like_fold"/>
</dbReference>
<accession>A0A9Q1AV57</accession>
<dbReference type="Proteomes" id="UP001142489">
    <property type="component" value="Unassembled WGS sequence"/>
</dbReference>
<evidence type="ECO:0000313" key="5">
    <source>
        <dbReference type="EMBL" id="KAJ7313107.1"/>
    </source>
</evidence>
<dbReference type="InterPro" id="IPR050199">
    <property type="entry name" value="IgHV"/>
</dbReference>
<dbReference type="GO" id="GO:0005576">
    <property type="term" value="C:extracellular region"/>
    <property type="evidence" value="ECO:0007669"/>
    <property type="project" value="UniProtKB-ARBA"/>
</dbReference>
<dbReference type="Gene3D" id="2.60.40.10">
    <property type="entry name" value="Immunoglobulins"/>
    <property type="match status" value="1"/>
</dbReference>
<dbReference type="SUPFAM" id="SSF48726">
    <property type="entry name" value="Immunoglobulin"/>
    <property type="match status" value="1"/>
</dbReference>
<dbReference type="SMART" id="SM00406">
    <property type="entry name" value="IGv"/>
    <property type="match status" value="1"/>
</dbReference>
<dbReference type="SMART" id="SM00409">
    <property type="entry name" value="IG"/>
    <property type="match status" value="1"/>
</dbReference>
<evidence type="ECO:0000256" key="2">
    <source>
        <dbReference type="ARBA" id="ARBA00023130"/>
    </source>
</evidence>
<evidence type="ECO:0000259" key="4">
    <source>
        <dbReference type="PROSITE" id="PS50835"/>
    </source>
</evidence>
<dbReference type="PROSITE" id="PS50835">
    <property type="entry name" value="IG_LIKE"/>
    <property type="match status" value="1"/>
</dbReference>
<gene>
    <name evidence="5" type="ORF">JRQ81_004377</name>
</gene>
<comment type="caution">
    <text evidence="5">The sequence shown here is derived from an EMBL/GenBank/DDBJ whole genome shotgun (WGS) entry which is preliminary data.</text>
</comment>